<keyword evidence="3" id="KW-1185">Reference proteome</keyword>
<evidence type="ECO:0000313" key="2">
    <source>
        <dbReference type="EMBL" id="MER5170764.1"/>
    </source>
</evidence>
<reference evidence="2 3" key="2">
    <citation type="submission" date="2024-06" db="EMBL/GenBank/DDBJ databases">
        <title>Thioclava kandeliae sp. nov. from a rhizosphere soil sample of Kandelia candel in a mangrove.</title>
        <authorList>
            <person name="Mu T."/>
        </authorList>
    </citation>
    <scope>NUCLEOTIDE SEQUENCE [LARGE SCALE GENOMIC DNA]</scope>
    <source>
        <strain evidence="2 3">CPCC 100088</strain>
    </source>
</reference>
<organism evidence="2 3">
    <name type="scientific">Thioclava kandeliae</name>
    <dbReference type="NCBI Taxonomy" id="3070818"/>
    <lineage>
        <taxon>Bacteria</taxon>
        <taxon>Pseudomonadati</taxon>
        <taxon>Pseudomonadota</taxon>
        <taxon>Alphaproteobacteria</taxon>
        <taxon>Rhodobacterales</taxon>
        <taxon>Paracoccaceae</taxon>
        <taxon>Thioclava</taxon>
    </lineage>
</organism>
<dbReference type="EMBL" id="JAYWLC010000002">
    <property type="protein sequence ID" value="MER5170764.1"/>
    <property type="molecule type" value="Genomic_DNA"/>
</dbReference>
<feature type="domain" description="Aminoglycoside phosphotransferase" evidence="1">
    <location>
        <begin position="18"/>
        <end position="231"/>
    </location>
</feature>
<dbReference type="RefSeq" id="WP_350934794.1">
    <property type="nucleotide sequence ID" value="NZ_JAYWLC010000002.1"/>
</dbReference>
<sequence length="324" mass="35549">MDIERFLAQAGWGGAQREPLAGDASARRYERVGGERPAVLMITQPGDELQRFLRMTDWLAAQGFSVPQIYARAPEQGLLLLEDLGDDLVARLIGADPAREDELYGLITDVLVALRAVTPPAGLTELDGRGLAALTKLTEDWYPMTAAADLSGDIARAFEALDDGQRVVSLRDFHAENALLLPARQGVARLGLLDYQDAVLAHPAYDLVSALQDARRDVSRQTETAQIARYCAMTGQDNAIFSAIYACLGAQRALRILGIFVRLCVAMGKPRYLEFMPRVWGHLDHNLAHPALAQLRATVMAAMPRPDVPLIEEIRRQCATRPIA</sequence>
<proteinExistence type="predicted"/>
<dbReference type="Gene3D" id="3.90.1200.10">
    <property type="match status" value="1"/>
</dbReference>
<accession>A0ABV1SCZ9</accession>
<dbReference type="InterPro" id="IPR002575">
    <property type="entry name" value="Aminoglycoside_PTrfase"/>
</dbReference>
<dbReference type="SUPFAM" id="SSF56112">
    <property type="entry name" value="Protein kinase-like (PK-like)"/>
    <property type="match status" value="1"/>
</dbReference>
<dbReference type="Gene3D" id="3.30.200.20">
    <property type="entry name" value="Phosphorylase Kinase, domain 1"/>
    <property type="match status" value="1"/>
</dbReference>
<reference evidence="2 3" key="1">
    <citation type="submission" date="2024-01" db="EMBL/GenBank/DDBJ databases">
        <authorList>
            <person name="Deng Y."/>
            <person name="Su J."/>
        </authorList>
    </citation>
    <scope>NUCLEOTIDE SEQUENCE [LARGE SCALE GENOMIC DNA]</scope>
    <source>
        <strain evidence="2 3">CPCC 100088</strain>
    </source>
</reference>
<evidence type="ECO:0000259" key="1">
    <source>
        <dbReference type="Pfam" id="PF01636"/>
    </source>
</evidence>
<comment type="caution">
    <text evidence="2">The sequence shown here is derived from an EMBL/GenBank/DDBJ whole genome shotgun (WGS) entry which is preliminary data.</text>
</comment>
<dbReference type="InterPro" id="IPR011009">
    <property type="entry name" value="Kinase-like_dom_sf"/>
</dbReference>
<evidence type="ECO:0000313" key="3">
    <source>
        <dbReference type="Proteomes" id="UP001438953"/>
    </source>
</evidence>
<dbReference type="Pfam" id="PF01636">
    <property type="entry name" value="APH"/>
    <property type="match status" value="1"/>
</dbReference>
<dbReference type="Proteomes" id="UP001438953">
    <property type="component" value="Unassembled WGS sequence"/>
</dbReference>
<name>A0ABV1SCZ9_9RHOB</name>
<gene>
    <name evidence="2" type="ORF">VSX56_03165</name>
</gene>
<protein>
    <submittedName>
        <fullName evidence="2">Phosphotransferase</fullName>
    </submittedName>
</protein>